<sequence length="88" mass="9479">MLRAARSQYGDYFDFELLAAPTKGVGELLGARTIALVSGYACRTQLLVHGDEAQIDDAMLVVGNTTLFLPVEHGAALAAFLGIELQRR</sequence>
<keyword evidence="2" id="KW-1185">Reference proteome</keyword>
<organism evidence="1 2">
    <name type="scientific">Luteimonas soli</name>
    <dbReference type="NCBI Taxonomy" id="1648966"/>
    <lineage>
        <taxon>Bacteria</taxon>
        <taxon>Pseudomonadati</taxon>
        <taxon>Pseudomonadota</taxon>
        <taxon>Gammaproteobacteria</taxon>
        <taxon>Lysobacterales</taxon>
        <taxon>Lysobacteraceae</taxon>
        <taxon>Luteimonas</taxon>
    </lineage>
</organism>
<evidence type="ECO:0000313" key="2">
    <source>
        <dbReference type="Proteomes" id="UP001595705"/>
    </source>
</evidence>
<reference evidence="2" key="1">
    <citation type="journal article" date="2019" name="Int. J. Syst. Evol. Microbiol.">
        <title>The Global Catalogue of Microorganisms (GCM) 10K type strain sequencing project: providing services to taxonomists for standard genome sequencing and annotation.</title>
        <authorList>
            <consortium name="The Broad Institute Genomics Platform"/>
            <consortium name="The Broad Institute Genome Sequencing Center for Infectious Disease"/>
            <person name="Wu L."/>
            <person name="Ma J."/>
        </authorList>
    </citation>
    <scope>NUCLEOTIDE SEQUENCE [LARGE SCALE GENOMIC DNA]</scope>
    <source>
        <strain evidence="2">KCTC 42441</strain>
    </source>
</reference>
<dbReference type="EMBL" id="JBHRYA010000002">
    <property type="protein sequence ID" value="MFC3715184.1"/>
    <property type="molecule type" value="Genomic_DNA"/>
</dbReference>
<dbReference type="Proteomes" id="UP001595705">
    <property type="component" value="Unassembled WGS sequence"/>
</dbReference>
<proteinExistence type="predicted"/>
<gene>
    <name evidence="1" type="ORF">ACFONC_03340</name>
</gene>
<name>A0ABV7XKA4_9GAMM</name>
<protein>
    <submittedName>
        <fullName evidence="1">Uncharacterized protein</fullName>
    </submittedName>
</protein>
<comment type="caution">
    <text evidence="1">The sequence shown here is derived from an EMBL/GenBank/DDBJ whole genome shotgun (WGS) entry which is preliminary data.</text>
</comment>
<dbReference type="RefSeq" id="WP_386742293.1">
    <property type="nucleotide sequence ID" value="NZ_JBHRYA010000002.1"/>
</dbReference>
<accession>A0ABV7XKA4</accession>
<evidence type="ECO:0000313" key="1">
    <source>
        <dbReference type="EMBL" id="MFC3715184.1"/>
    </source>
</evidence>